<dbReference type="EMBL" id="BRPK01000003">
    <property type="protein sequence ID" value="GLB35869.1"/>
    <property type="molecule type" value="Genomic_DNA"/>
</dbReference>
<comment type="caution">
    <text evidence="3">The sequence shown here is derived from an EMBL/GenBank/DDBJ whole genome shotgun (WGS) entry which is preliminary data.</text>
</comment>
<feature type="region of interest" description="Disordered" evidence="1">
    <location>
        <begin position="83"/>
        <end position="105"/>
    </location>
</feature>
<dbReference type="Gene3D" id="1.10.472.80">
    <property type="entry name" value="Ypt/Rab-GAP domain of gyp1p, domain 3"/>
    <property type="match status" value="1"/>
</dbReference>
<dbReference type="PANTHER" id="PTHR47219">
    <property type="entry name" value="RAB GTPASE-ACTIVATING PROTEIN 1-LIKE"/>
    <property type="match status" value="1"/>
</dbReference>
<evidence type="ECO:0000313" key="3">
    <source>
        <dbReference type="EMBL" id="GLB35869.1"/>
    </source>
</evidence>
<dbReference type="GO" id="GO:0005096">
    <property type="term" value="F:GTPase activator activity"/>
    <property type="evidence" value="ECO:0007669"/>
    <property type="project" value="TreeGrafter"/>
</dbReference>
<evidence type="ECO:0000313" key="4">
    <source>
        <dbReference type="Proteomes" id="UP001063166"/>
    </source>
</evidence>
<dbReference type="SUPFAM" id="SSF47923">
    <property type="entry name" value="Ypt/Rab-GAP domain of gyp1p"/>
    <property type="match status" value="2"/>
</dbReference>
<feature type="domain" description="Rab-GAP TBC" evidence="2">
    <location>
        <begin position="351"/>
        <end position="550"/>
    </location>
</feature>
<feature type="compositionally biased region" description="Low complexity" evidence="1">
    <location>
        <begin position="190"/>
        <end position="200"/>
    </location>
</feature>
<dbReference type="OrthoDB" id="289721at2759"/>
<accession>A0A9P3PI43</accession>
<dbReference type="Pfam" id="PF00566">
    <property type="entry name" value="RabGAP-TBC"/>
    <property type="match status" value="1"/>
</dbReference>
<dbReference type="InterPro" id="IPR035969">
    <property type="entry name" value="Rab-GAP_TBC_sf"/>
</dbReference>
<dbReference type="InterPro" id="IPR000195">
    <property type="entry name" value="Rab-GAP-TBC_dom"/>
</dbReference>
<protein>
    <recommendedName>
        <fullName evidence="2">Rab-GAP TBC domain-containing protein</fullName>
    </recommendedName>
</protein>
<keyword evidence="4" id="KW-1185">Reference proteome</keyword>
<dbReference type="SMART" id="SM00164">
    <property type="entry name" value="TBC"/>
    <property type="match status" value="1"/>
</dbReference>
<evidence type="ECO:0000256" key="1">
    <source>
        <dbReference type="SAM" id="MobiDB-lite"/>
    </source>
</evidence>
<reference evidence="3" key="1">
    <citation type="submission" date="2022-07" db="EMBL/GenBank/DDBJ databases">
        <title>The genome of Lyophyllum shimeji provides insight into the initial evolution of ectomycorrhizal fungal genome.</title>
        <authorList>
            <person name="Kobayashi Y."/>
            <person name="Shibata T."/>
            <person name="Hirakawa H."/>
            <person name="Shigenobu S."/>
            <person name="Nishiyama T."/>
            <person name="Yamada A."/>
            <person name="Hasebe M."/>
            <person name="Kawaguchi M."/>
        </authorList>
    </citation>
    <scope>NUCLEOTIDE SEQUENCE</scope>
    <source>
        <strain evidence="3">AT787</strain>
    </source>
</reference>
<feature type="compositionally biased region" description="Basic residues" evidence="1">
    <location>
        <begin position="246"/>
        <end position="256"/>
    </location>
</feature>
<feature type="region of interest" description="Disordered" evidence="1">
    <location>
        <begin position="159"/>
        <end position="287"/>
    </location>
</feature>
<dbReference type="GO" id="GO:0031267">
    <property type="term" value="F:small GTPase binding"/>
    <property type="evidence" value="ECO:0007669"/>
    <property type="project" value="TreeGrafter"/>
</dbReference>
<gene>
    <name evidence="3" type="ORF">LshimejAT787_0301570</name>
</gene>
<organism evidence="3 4">
    <name type="scientific">Lyophyllum shimeji</name>
    <name type="common">Hon-shimeji</name>
    <name type="synonym">Tricholoma shimeji</name>
    <dbReference type="NCBI Taxonomy" id="47721"/>
    <lineage>
        <taxon>Eukaryota</taxon>
        <taxon>Fungi</taxon>
        <taxon>Dikarya</taxon>
        <taxon>Basidiomycota</taxon>
        <taxon>Agaricomycotina</taxon>
        <taxon>Agaricomycetes</taxon>
        <taxon>Agaricomycetidae</taxon>
        <taxon>Agaricales</taxon>
        <taxon>Tricholomatineae</taxon>
        <taxon>Lyophyllaceae</taxon>
        <taxon>Lyophyllum</taxon>
    </lineage>
</organism>
<dbReference type="AlphaFoldDB" id="A0A9P3PI43"/>
<sequence length="675" mass="76006">MDDLSDHVPIHHASAFDLDDAFSDGDANEIAYQFSPEAIREEIARNMPPLDSAWTADGLAHCNGFLEGQNISVSTLDINDNELASRSDSLSPPRTPRSPSPELSDQFSQISLDNAKDVCHEELAEKPTMDNEFDHPYPNVIIDASSAGARTQRVSLTSDLEPRDAHIGHHTSFRSSTFPEHPPDSAQSTQSLPAPATSQPSPSPPRPLSAAPPTISQEPSISNSQPNNNAAPIPSSSSAPPSQLKPARKPSGHRPTRSTGPSAFEKVRSKTRPTFLPPKPRQEDDKHMADWQSMMKQSRVATDKRRKALQERRLAREKHIEESIHIWEKEIVPDWRVVHRNPALRKLWWKGIPTKLRASMWERAVGNSLSLSKDHFRTCLARAKRALASGVFPQASLSLIEQDISTTLPSLHIFHHETGPLYEELKEMLCAWVVSRSDEGLGYTLGAAKIAAMLLINMPVQQGFVVMRNLLERHCLRSFYGGERSSEDVEAYYRIFDTLLADGMPKIYFNFKQHQISPAAYLRDWLLPLFLDHLPFEACARIWDVLLLEGDSFLYRAALGILAVLEPRLFFPDRRELLELLKGENKAAIEVAKREGRPLDGGKYEIYGVDEETLWERIDHMDDWWKESTWTRLLTRELPDMDIVGGVCTFRLLCSRFISCTLRECCTGALLALCF</sequence>
<dbReference type="PROSITE" id="PS50086">
    <property type="entry name" value="TBC_RABGAP"/>
    <property type="match status" value="1"/>
</dbReference>
<dbReference type="Gene3D" id="1.10.8.270">
    <property type="entry name" value="putative rabgap domain of human tbc1 domain family member 14 like domains"/>
    <property type="match status" value="1"/>
</dbReference>
<feature type="compositionally biased region" description="Low complexity" evidence="1">
    <location>
        <begin position="208"/>
        <end position="242"/>
    </location>
</feature>
<evidence type="ECO:0000259" key="2">
    <source>
        <dbReference type="PROSITE" id="PS50086"/>
    </source>
</evidence>
<dbReference type="PANTHER" id="PTHR47219:SF15">
    <property type="entry name" value="TBC1 DOMAIN FAMILY MEMBER 12 ISOFORM X1"/>
    <property type="match status" value="1"/>
</dbReference>
<dbReference type="Gene3D" id="1.10.10.750">
    <property type="entry name" value="Ypt/Rab-GAP domain of gyp1p, domain 1"/>
    <property type="match status" value="1"/>
</dbReference>
<name>A0A9P3PI43_LYOSH</name>
<proteinExistence type="predicted"/>
<dbReference type="InterPro" id="IPR050302">
    <property type="entry name" value="Rab_GAP_TBC_domain"/>
</dbReference>
<dbReference type="Proteomes" id="UP001063166">
    <property type="component" value="Unassembled WGS sequence"/>
</dbReference>